<dbReference type="Proteomes" id="UP000238479">
    <property type="component" value="Chromosome 6"/>
</dbReference>
<dbReference type="EMBL" id="PDCK01000044">
    <property type="protein sequence ID" value="PRQ24442.1"/>
    <property type="molecule type" value="Genomic_DNA"/>
</dbReference>
<protein>
    <submittedName>
        <fullName evidence="1">Uncharacterized protein</fullName>
    </submittedName>
</protein>
<dbReference type="Gramene" id="PRQ24442">
    <property type="protein sequence ID" value="PRQ24442"/>
    <property type="gene ID" value="RchiOBHm_Chr6g0272441"/>
</dbReference>
<dbReference type="AlphaFoldDB" id="A0A2P6PR94"/>
<accession>A0A2P6PR94</accession>
<comment type="caution">
    <text evidence="1">The sequence shown here is derived from an EMBL/GenBank/DDBJ whole genome shotgun (WGS) entry which is preliminary data.</text>
</comment>
<evidence type="ECO:0000313" key="2">
    <source>
        <dbReference type="Proteomes" id="UP000238479"/>
    </source>
</evidence>
<reference evidence="1 2" key="1">
    <citation type="journal article" date="2018" name="Nat. Genet.">
        <title>The Rosa genome provides new insights in the design of modern roses.</title>
        <authorList>
            <person name="Bendahmane M."/>
        </authorList>
    </citation>
    <scope>NUCLEOTIDE SEQUENCE [LARGE SCALE GENOMIC DNA]</scope>
    <source>
        <strain evidence="2">cv. Old Blush</strain>
    </source>
</reference>
<name>A0A2P6PR94_ROSCH</name>
<keyword evidence="2" id="KW-1185">Reference proteome</keyword>
<organism evidence="1 2">
    <name type="scientific">Rosa chinensis</name>
    <name type="common">China rose</name>
    <dbReference type="NCBI Taxonomy" id="74649"/>
    <lineage>
        <taxon>Eukaryota</taxon>
        <taxon>Viridiplantae</taxon>
        <taxon>Streptophyta</taxon>
        <taxon>Embryophyta</taxon>
        <taxon>Tracheophyta</taxon>
        <taxon>Spermatophyta</taxon>
        <taxon>Magnoliopsida</taxon>
        <taxon>eudicotyledons</taxon>
        <taxon>Gunneridae</taxon>
        <taxon>Pentapetalae</taxon>
        <taxon>rosids</taxon>
        <taxon>fabids</taxon>
        <taxon>Rosales</taxon>
        <taxon>Rosaceae</taxon>
        <taxon>Rosoideae</taxon>
        <taxon>Rosoideae incertae sedis</taxon>
        <taxon>Rosa</taxon>
    </lineage>
</organism>
<evidence type="ECO:0000313" key="1">
    <source>
        <dbReference type="EMBL" id="PRQ24442.1"/>
    </source>
</evidence>
<proteinExistence type="predicted"/>
<gene>
    <name evidence="1" type="ORF">RchiOBHm_Chr6g0272441</name>
</gene>
<sequence>MRFIVTIPRLSNCSPPVRLSSSSGALLFPTLRAYAAFLDLPACLDTLLFGDADLLE</sequence>